<feature type="compositionally biased region" description="Low complexity" evidence="1">
    <location>
        <begin position="164"/>
        <end position="187"/>
    </location>
</feature>
<keyword evidence="4" id="KW-1185">Reference proteome</keyword>
<name>A0A1X1FEZ2_9LACO</name>
<feature type="compositionally biased region" description="Basic residues" evidence="1">
    <location>
        <begin position="110"/>
        <end position="120"/>
    </location>
</feature>
<evidence type="ECO:0000313" key="3">
    <source>
        <dbReference type="EMBL" id="ORN29700.1"/>
    </source>
</evidence>
<feature type="compositionally biased region" description="Polar residues" evidence="1">
    <location>
        <begin position="131"/>
        <end position="163"/>
    </location>
</feature>
<protein>
    <submittedName>
        <fullName evidence="3">Uncharacterized protein</fullName>
    </submittedName>
</protein>
<organism evidence="3 4">
    <name type="scientific">Lentilactobacillus parabuchneri</name>
    <dbReference type="NCBI Taxonomy" id="152331"/>
    <lineage>
        <taxon>Bacteria</taxon>
        <taxon>Bacillati</taxon>
        <taxon>Bacillota</taxon>
        <taxon>Bacilli</taxon>
        <taxon>Lactobacillales</taxon>
        <taxon>Lactobacillaceae</taxon>
        <taxon>Lentilactobacillus</taxon>
    </lineage>
</organism>
<dbReference type="RefSeq" id="WP_225363965.1">
    <property type="nucleotide sequence ID" value="NZ_CP018796.1"/>
</dbReference>
<reference evidence="3 4" key="1">
    <citation type="journal article" date="2017" name="Front. Microbiol.">
        <title>The Histidine Decarboxylase Gene Cluster of Lactobacillus parabuchneri Was Gained by Horizontal Gene Transfer and Is Mobile within the Species.</title>
        <authorList>
            <person name="Wuthrich D."/>
            <person name="Berthoud H."/>
            <person name="Wechsler D."/>
            <person name="Eugster E."/>
            <person name="Irmler S."/>
            <person name="Bruggmann R."/>
        </authorList>
    </citation>
    <scope>NUCLEOTIDE SEQUENCE [LARGE SCALE GENOMIC DNA]</scope>
    <source>
        <strain evidence="3 4">FAM23169</strain>
    </source>
</reference>
<feature type="chain" id="PRO_5012846332" evidence="2">
    <location>
        <begin position="28"/>
        <end position="257"/>
    </location>
</feature>
<dbReference type="EMBL" id="MSBD01000027">
    <property type="protein sequence ID" value="ORN29700.1"/>
    <property type="molecule type" value="Genomic_DNA"/>
</dbReference>
<evidence type="ECO:0000256" key="2">
    <source>
        <dbReference type="SAM" id="SignalP"/>
    </source>
</evidence>
<proteinExistence type="predicted"/>
<sequence>MNMVARNMLIALSVAGTLLGGSVGVHAATVNTDNQPLAQTSLQTTTEGQTAVNDGAQASNGAHYANATGNVSSNSDATSLEADPVNQKVTPKAKKTVSRSTEYREIKTNTKVKKTKRGTKSVKQQVIRKQVVNNTKKGKSADQTTDNSNSSNQADSTNSTQADTSTNAATPVNTNNTTAQQNTTQAQPTITPAEAQANQDAQNQNIQLQPQLTQSQISANKGQAIYDITGAFSNVVGQGTAIVNSICEIISTIRNLL</sequence>
<feature type="region of interest" description="Disordered" evidence="1">
    <location>
        <begin position="59"/>
        <end position="187"/>
    </location>
</feature>
<keyword evidence="2" id="KW-0732">Signal</keyword>
<dbReference type="STRING" id="152331.FAM21731_01312"/>
<comment type="caution">
    <text evidence="3">The sequence shown here is derived from an EMBL/GenBank/DDBJ whole genome shotgun (WGS) entry which is preliminary data.</text>
</comment>
<gene>
    <name evidence="3" type="ORF">FAM23169_01261</name>
</gene>
<dbReference type="GeneID" id="69803073"/>
<dbReference type="KEGG" id="lpar:FAM21731_01312"/>
<accession>A0A1X1FEZ2</accession>
<dbReference type="AlphaFoldDB" id="A0A1X1FEZ2"/>
<evidence type="ECO:0000313" key="4">
    <source>
        <dbReference type="Proteomes" id="UP000193009"/>
    </source>
</evidence>
<evidence type="ECO:0000256" key="1">
    <source>
        <dbReference type="SAM" id="MobiDB-lite"/>
    </source>
</evidence>
<feature type="compositionally biased region" description="Polar residues" evidence="1">
    <location>
        <begin position="67"/>
        <end position="78"/>
    </location>
</feature>
<feature type="signal peptide" evidence="2">
    <location>
        <begin position="1"/>
        <end position="27"/>
    </location>
</feature>
<dbReference type="Proteomes" id="UP000193009">
    <property type="component" value="Unassembled WGS sequence"/>
</dbReference>